<dbReference type="GO" id="GO:0033178">
    <property type="term" value="C:proton-transporting two-sector ATPase complex, catalytic domain"/>
    <property type="evidence" value="ECO:0007669"/>
    <property type="project" value="InterPro"/>
</dbReference>
<keyword evidence="2 7" id="KW-0813">Transport</keyword>
<evidence type="ECO:0000256" key="7">
    <source>
        <dbReference type="HAMAP-Rule" id="MF_00311"/>
    </source>
</evidence>
<evidence type="ECO:0000256" key="6">
    <source>
        <dbReference type="ARBA" id="ARBA00023310"/>
    </source>
</evidence>
<dbReference type="InterPro" id="IPR002842">
    <property type="entry name" value="ATPase_V1_Esu"/>
</dbReference>
<sequence>MALEVIIEEIRKKGDEEVRRIKGEAESEAEKIIAEAKEKAEEILKKAKEEAEKEAERLRRQEISGVNLEMKRLLLNKRKEALETVYEIVQDRIKQMDTETKKKLLENLIKKNAVGEMVVYSNKDDEPVVREVISDMADLKYGGNIDCLGGVILESPDGEVRINLTFDELLKQLYEQKMSEVSKILFGE</sequence>
<keyword evidence="8" id="KW-0175">Coiled coil</keyword>
<comment type="subcellular location">
    <subcellularLocation>
        <location evidence="7">Cell membrane</location>
        <topology evidence="7">Peripheral membrane protein</topology>
    </subcellularLocation>
</comment>
<keyword evidence="10" id="KW-1185">Reference proteome</keyword>
<evidence type="ECO:0000256" key="8">
    <source>
        <dbReference type="SAM" id="Coils"/>
    </source>
</evidence>
<evidence type="ECO:0000256" key="5">
    <source>
        <dbReference type="ARBA" id="ARBA00023136"/>
    </source>
</evidence>
<dbReference type="Gene3D" id="1.20.5.620">
    <property type="entry name" value="F1F0 ATP synthase subunit B, membrane domain"/>
    <property type="match status" value="1"/>
</dbReference>
<dbReference type="GO" id="GO:0005886">
    <property type="term" value="C:plasma membrane"/>
    <property type="evidence" value="ECO:0007669"/>
    <property type="project" value="UniProtKB-SubCell"/>
</dbReference>
<keyword evidence="3 7" id="KW-0375">Hydrogen ion transport</keyword>
<keyword evidence="5 7" id="KW-0472">Membrane</keyword>
<accession>F2KP27</accession>
<comment type="similarity">
    <text evidence="1 7">Belongs to the V-ATPase E subunit family.</text>
</comment>
<dbReference type="GeneID" id="10393395"/>
<dbReference type="GO" id="GO:0005524">
    <property type="term" value="F:ATP binding"/>
    <property type="evidence" value="ECO:0007669"/>
    <property type="project" value="UniProtKB-UniRule"/>
</dbReference>
<dbReference type="InterPro" id="IPR028987">
    <property type="entry name" value="ATP_synth_B-like_membr_sf"/>
</dbReference>
<dbReference type="SUPFAM" id="SSF160527">
    <property type="entry name" value="V-type ATPase subunit E-like"/>
    <property type="match status" value="1"/>
</dbReference>
<dbReference type="HAMAP" id="MF_00311">
    <property type="entry name" value="ATP_synth_E_arch"/>
    <property type="match status" value="1"/>
</dbReference>
<dbReference type="GO" id="GO:0046933">
    <property type="term" value="F:proton-transporting ATP synthase activity, rotational mechanism"/>
    <property type="evidence" value="ECO:0007669"/>
    <property type="project" value="UniProtKB-UniRule"/>
</dbReference>
<dbReference type="Pfam" id="PF01991">
    <property type="entry name" value="vATP-synt_E"/>
    <property type="match status" value="1"/>
</dbReference>
<gene>
    <name evidence="7" type="primary">atpE</name>
    <name evidence="9" type="ordered locus">Arcve_0301</name>
</gene>
<evidence type="ECO:0000313" key="9">
    <source>
        <dbReference type="EMBL" id="AEA46335.1"/>
    </source>
</evidence>
<comment type="subunit">
    <text evidence="7">Has multiple subunits with at least A(3), B(3), C, D, E, F, H, I and proteolipid K(x).</text>
</comment>
<dbReference type="GO" id="GO:0046961">
    <property type="term" value="F:proton-transporting ATPase activity, rotational mechanism"/>
    <property type="evidence" value="ECO:0007669"/>
    <property type="project" value="InterPro"/>
</dbReference>
<dbReference type="KEGG" id="ave:Arcve_0301"/>
<dbReference type="Gene3D" id="3.30.2320.30">
    <property type="entry name" value="ATP synthase, E subunit, C-terminal"/>
    <property type="match status" value="1"/>
</dbReference>
<dbReference type="AlphaFoldDB" id="F2KP27"/>
<keyword evidence="4 7" id="KW-0406">Ion transport</keyword>
<dbReference type="STRING" id="693661.Arcve_0301"/>
<evidence type="ECO:0000256" key="4">
    <source>
        <dbReference type="ARBA" id="ARBA00023065"/>
    </source>
</evidence>
<dbReference type="RefSeq" id="WP_013683010.1">
    <property type="nucleotide sequence ID" value="NC_015320.1"/>
</dbReference>
<name>F2KP27_ARCVS</name>
<keyword evidence="6 7" id="KW-0066">ATP synthesis</keyword>
<keyword evidence="7" id="KW-1003">Cell membrane</keyword>
<dbReference type="OrthoDB" id="4691at2157"/>
<evidence type="ECO:0000256" key="2">
    <source>
        <dbReference type="ARBA" id="ARBA00022448"/>
    </source>
</evidence>
<comment type="function">
    <text evidence="7">Component of the A-type ATP synthase that produces ATP from ADP in the presence of a proton gradient across the membrane.</text>
</comment>
<proteinExistence type="inferred from homology"/>
<dbReference type="EMBL" id="CP002588">
    <property type="protein sequence ID" value="AEA46335.1"/>
    <property type="molecule type" value="Genomic_DNA"/>
</dbReference>
<protein>
    <recommendedName>
        <fullName evidence="7">A-type ATP synthase subunit E</fullName>
    </recommendedName>
</protein>
<reference evidence="9 10" key="1">
    <citation type="submission" date="2011-03" db="EMBL/GenBank/DDBJ databases">
        <title>The complete genome of Archaeoglobus veneficus SNP6.</title>
        <authorList>
            <consortium name="US DOE Joint Genome Institute (JGI-PGF)"/>
            <person name="Lucas S."/>
            <person name="Copeland A."/>
            <person name="Lapidus A."/>
            <person name="Bruce D."/>
            <person name="Goodwin L."/>
            <person name="Pitluck S."/>
            <person name="Kyrpides N."/>
            <person name="Mavromatis K."/>
            <person name="Pagani I."/>
            <person name="Ivanova N."/>
            <person name="Mikhailova N."/>
            <person name="Lu M."/>
            <person name="Detter J.C."/>
            <person name="Tapia R."/>
            <person name="Han C."/>
            <person name="Land M."/>
            <person name="Hauser L."/>
            <person name="Markowitz V."/>
            <person name="Cheng J.-F."/>
            <person name="Hugenholtz P."/>
            <person name="Woyke T."/>
            <person name="Wu D."/>
            <person name="Spring S."/>
            <person name="Brambilla E."/>
            <person name="Klenk H.-P."/>
            <person name="Eisen J.A."/>
        </authorList>
    </citation>
    <scope>NUCLEOTIDE SEQUENCE [LARGE SCALE GENOMIC DNA]</scope>
    <source>
        <strain>SNP6</strain>
    </source>
</reference>
<evidence type="ECO:0000313" key="10">
    <source>
        <dbReference type="Proteomes" id="UP000008136"/>
    </source>
</evidence>
<dbReference type="eggNOG" id="arCOG00869">
    <property type="taxonomic scope" value="Archaea"/>
</dbReference>
<evidence type="ECO:0000256" key="1">
    <source>
        <dbReference type="ARBA" id="ARBA00005901"/>
    </source>
</evidence>
<dbReference type="GO" id="GO:0042777">
    <property type="term" value="P:proton motive force-driven plasma membrane ATP synthesis"/>
    <property type="evidence" value="ECO:0007669"/>
    <property type="project" value="UniProtKB-UniRule"/>
</dbReference>
<dbReference type="HOGENOM" id="CLU_120786_0_0_2"/>
<dbReference type="NCBIfam" id="NF002629">
    <property type="entry name" value="PRK02292.1"/>
    <property type="match status" value="1"/>
</dbReference>
<evidence type="ECO:0000256" key="3">
    <source>
        <dbReference type="ARBA" id="ARBA00022781"/>
    </source>
</evidence>
<dbReference type="InterPro" id="IPR038495">
    <property type="entry name" value="ATPase_E_C"/>
</dbReference>
<organism evidence="9 10">
    <name type="scientific">Archaeoglobus veneficus (strain DSM 11195 / SNP6)</name>
    <dbReference type="NCBI Taxonomy" id="693661"/>
    <lineage>
        <taxon>Archaea</taxon>
        <taxon>Methanobacteriati</taxon>
        <taxon>Methanobacteriota</taxon>
        <taxon>Archaeoglobi</taxon>
        <taxon>Archaeoglobales</taxon>
        <taxon>Archaeoglobaceae</taxon>
        <taxon>Archaeoglobus</taxon>
    </lineage>
</organism>
<dbReference type="Proteomes" id="UP000008136">
    <property type="component" value="Chromosome"/>
</dbReference>
<feature type="coiled-coil region" evidence="8">
    <location>
        <begin position="22"/>
        <end position="99"/>
    </location>
</feature>
<dbReference type="SUPFAM" id="SSF81573">
    <property type="entry name" value="F1F0 ATP synthase subunit B, membrane domain"/>
    <property type="match status" value="1"/>
</dbReference>